<name>A0AAI8YMM3_9PEZI</name>
<dbReference type="SUPFAM" id="SSF48264">
    <property type="entry name" value="Cytochrome P450"/>
    <property type="match status" value="1"/>
</dbReference>
<evidence type="ECO:0000256" key="4">
    <source>
        <dbReference type="ARBA" id="ARBA00023004"/>
    </source>
</evidence>
<dbReference type="AlphaFoldDB" id="A0AAI8YMM3"/>
<dbReference type="PANTHER" id="PTHR46300:SF8">
    <property type="entry name" value="CYTOCHROME P450 2E1"/>
    <property type="match status" value="1"/>
</dbReference>
<dbReference type="PRINTS" id="PR00463">
    <property type="entry name" value="EP450I"/>
</dbReference>
<evidence type="ECO:0000313" key="8">
    <source>
        <dbReference type="Proteomes" id="UP001295740"/>
    </source>
</evidence>
<dbReference type="Pfam" id="PF00067">
    <property type="entry name" value="p450"/>
    <property type="match status" value="1"/>
</dbReference>
<keyword evidence="5" id="KW-0349">Heme</keyword>
<reference evidence="7" key="1">
    <citation type="submission" date="2023-10" db="EMBL/GenBank/DDBJ databases">
        <authorList>
            <person name="Hackl T."/>
        </authorList>
    </citation>
    <scope>NUCLEOTIDE SEQUENCE</scope>
</reference>
<evidence type="ECO:0000313" key="7">
    <source>
        <dbReference type="EMBL" id="CAJ2510294.1"/>
    </source>
</evidence>
<keyword evidence="3" id="KW-0560">Oxidoreductase</keyword>
<evidence type="ECO:0000256" key="1">
    <source>
        <dbReference type="ARBA" id="ARBA00010617"/>
    </source>
</evidence>
<feature type="compositionally biased region" description="Low complexity" evidence="6">
    <location>
        <begin position="561"/>
        <end position="581"/>
    </location>
</feature>
<keyword evidence="2 5" id="KW-0479">Metal-binding</keyword>
<organism evidence="7 8">
    <name type="scientific">Anthostomella pinea</name>
    <dbReference type="NCBI Taxonomy" id="933095"/>
    <lineage>
        <taxon>Eukaryota</taxon>
        <taxon>Fungi</taxon>
        <taxon>Dikarya</taxon>
        <taxon>Ascomycota</taxon>
        <taxon>Pezizomycotina</taxon>
        <taxon>Sordariomycetes</taxon>
        <taxon>Xylariomycetidae</taxon>
        <taxon>Xylariales</taxon>
        <taxon>Xylariaceae</taxon>
        <taxon>Anthostomella</taxon>
    </lineage>
</organism>
<comment type="cofactor">
    <cofactor evidence="5">
        <name>heme</name>
        <dbReference type="ChEBI" id="CHEBI:30413"/>
    </cofactor>
</comment>
<dbReference type="InterPro" id="IPR050364">
    <property type="entry name" value="Cytochrome_P450_fung"/>
</dbReference>
<evidence type="ECO:0000256" key="5">
    <source>
        <dbReference type="PIRSR" id="PIRSR602401-1"/>
    </source>
</evidence>
<accession>A0AAI8YMM3</accession>
<protein>
    <submittedName>
        <fullName evidence="7">Uu.00g061940.m01.CDS01</fullName>
    </submittedName>
</protein>
<dbReference type="CDD" id="cd11065">
    <property type="entry name" value="CYP64-like"/>
    <property type="match status" value="1"/>
</dbReference>
<dbReference type="GO" id="GO:0004497">
    <property type="term" value="F:monooxygenase activity"/>
    <property type="evidence" value="ECO:0007669"/>
    <property type="project" value="InterPro"/>
</dbReference>
<dbReference type="InterPro" id="IPR036396">
    <property type="entry name" value="Cyt_P450_sf"/>
</dbReference>
<dbReference type="EMBL" id="CAUWAG010000013">
    <property type="protein sequence ID" value="CAJ2510294.1"/>
    <property type="molecule type" value="Genomic_DNA"/>
</dbReference>
<dbReference type="GO" id="GO:0005506">
    <property type="term" value="F:iron ion binding"/>
    <property type="evidence" value="ECO:0007669"/>
    <property type="project" value="InterPro"/>
</dbReference>
<dbReference type="GO" id="GO:0020037">
    <property type="term" value="F:heme binding"/>
    <property type="evidence" value="ECO:0007669"/>
    <property type="project" value="InterPro"/>
</dbReference>
<feature type="binding site" description="axial binding residue" evidence="5">
    <location>
        <position position="442"/>
    </location>
    <ligand>
        <name>heme</name>
        <dbReference type="ChEBI" id="CHEBI:30413"/>
    </ligand>
    <ligandPart>
        <name>Fe</name>
        <dbReference type="ChEBI" id="CHEBI:18248"/>
    </ligandPart>
</feature>
<dbReference type="Gene3D" id="1.10.630.10">
    <property type="entry name" value="Cytochrome P450"/>
    <property type="match status" value="1"/>
</dbReference>
<evidence type="ECO:0000256" key="2">
    <source>
        <dbReference type="ARBA" id="ARBA00022723"/>
    </source>
</evidence>
<dbReference type="GO" id="GO:0016705">
    <property type="term" value="F:oxidoreductase activity, acting on paired donors, with incorporation or reduction of molecular oxygen"/>
    <property type="evidence" value="ECO:0007669"/>
    <property type="project" value="InterPro"/>
</dbReference>
<proteinExistence type="inferred from homology"/>
<dbReference type="Proteomes" id="UP001295740">
    <property type="component" value="Unassembled WGS sequence"/>
</dbReference>
<gene>
    <name evidence="7" type="ORF">KHLLAP_LOCUS10762</name>
</gene>
<feature type="compositionally biased region" description="Basic and acidic residues" evidence="6">
    <location>
        <begin position="533"/>
        <end position="560"/>
    </location>
</feature>
<evidence type="ECO:0000256" key="6">
    <source>
        <dbReference type="SAM" id="MobiDB-lite"/>
    </source>
</evidence>
<evidence type="ECO:0000256" key="3">
    <source>
        <dbReference type="ARBA" id="ARBA00023002"/>
    </source>
</evidence>
<keyword evidence="4 5" id="KW-0408">Iron</keyword>
<keyword evidence="8" id="KW-1185">Reference proteome</keyword>
<comment type="caution">
    <text evidence="7">The sequence shown here is derived from an EMBL/GenBank/DDBJ whole genome shotgun (WGS) entry which is preliminary data.</text>
</comment>
<dbReference type="InterPro" id="IPR001128">
    <property type="entry name" value="Cyt_P450"/>
</dbReference>
<sequence length="581" mass="65774">MAVIPSVVFVALLLYILYLTKKRHDRARVPPGAQSLPGPKCYPILGRVHDIPSEASWLKFYEWSKQYGPIYQMEMFGSVHVWISSEQIAHDLLSRRAPIYSDRPQIPNLPDNRTKGDYLALSGRNETWKRQRKLCQQLMATSAHDSLHGYPTMERDRFLYLLSKDSSQYREYVEQFTARSVARLSWGSPHSAQVLRVTTHGLLETISPSGALPNVISCLRHLPACLSPWKRKENARHELEATMLKDNVQYVHERINEGNAPPSFVRTFIDGLSSSADKAKWGEEAEATYVVGQMAIAGALTIGSPIQSFLLAMLHYPDWQEKLHKEIDEVCEGACPQWADRSKLPMLRAVVKEVIRWRPPVPTGIPHALEQDDVYNGYFIPAGATIHALEWAITRDETTYPDAETFNPARWLKPEYPTYKEPLTLHPNLNGFSQFGFGRRTCQGVPIVEQDLFLAMGGMAWAFHITKKRRADGTEVPVHWNDFTPLLIAKPAPFKFDAIVRSEEKEFLLAQMWESGKGEDDEDEEQQQLRQTIWKDMEKRDKGALAAHEHDDDVSSDRGSETSGVTTDTDSTASTGSEGDA</sequence>
<dbReference type="PANTHER" id="PTHR46300">
    <property type="entry name" value="P450, PUTATIVE (EUROFUNG)-RELATED-RELATED"/>
    <property type="match status" value="1"/>
</dbReference>
<comment type="similarity">
    <text evidence="1">Belongs to the cytochrome P450 family.</text>
</comment>
<feature type="region of interest" description="Disordered" evidence="6">
    <location>
        <begin position="515"/>
        <end position="581"/>
    </location>
</feature>
<dbReference type="InterPro" id="IPR002401">
    <property type="entry name" value="Cyt_P450_E_grp-I"/>
</dbReference>